<accession>A0A7K0KJI2</accession>
<evidence type="ECO:0000313" key="2">
    <source>
        <dbReference type="EMBL" id="MST86029.1"/>
    </source>
</evidence>
<reference evidence="2 3" key="1">
    <citation type="submission" date="2019-08" db="EMBL/GenBank/DDBJ databases">
        <title>In-depth cultivation of the pig gut microbiome towards novel bacterial diversity and tailored functional studies.</title>
        <authorList>
            <person name="Wylensek D."/>
            <person name="Hitch T.C.A."/>
            <person name="Clavel T."/>
        </authorList>
    </citation>
    <scope>NUCLEOTIDE SEQUENCE [LARGE SCALE GENOMIC DNA]</scope>
    <source>
        <strain evidence="2 3">LKV-178-WT-2A</strain>
    </source>
</reference>
<dbReference type="EMBL" id="VUNG01000078">
    <property type="protein sequence ID" value="MST86029.1"/>
    <property type="molecule type" value="Genomic_DNA"/>
</dbReference>
<name>A0A7K0KJI2_9BACT</name>
<protein>
    <recommendedName>
        <fullName evidence="1">DUF6371 domain-containing protein</fullName>
    </recommendedName>
</protein>
<dbReference type="AlphaFoldDB" id="A0A7K0KJI2"/>
<comment type="caution">
    <text evidence="2">The sequence shown here is derived from an EMBL/GenBank/DDBJ whole genome shotgun (WGS) entry which is preliminary data.</text>
</comment>
<proteinExistence type="predicted"/>
<dbReference type="Proteomes" id="UP000438914">
    <property type="component" value="Unassembled WGS sequence"/>
</dbReference>
<evidence type="ECO:0000313" key="3">
    <source>
        <dbReference type="Proteomes" id="UP000438914"/>
    </source>
</evidence>
<evidence type="ECO:0000259" key="1">
    <source>
        <dbReference type="Pfam" id="PF19898"/>
    </source>
</evidence>
<dbReference type="Pfam" id="PF19898">
    <property type="entry name" value="DUF6371"/>
    <property type="match status" value="1"/>
</dbReference>
<keyword evidence="3" id="KW-1185">Reference proteome</keyword>
<organism evidence="2 3">
    <name type="scientific">Hallella mizrahii</name>
    <dbReference type="NCBI Taxonomy" id="2606637"/>
    <lineage>
        <taxon>Bacteria</taxon>
        <taxon>Pseudomonadati</taxon>
        <taxon>Bacteroidota</taxon>
        <taxon>Bacteroidia</taxon>
        <taxon>Bacteroidales</taxon>
        <taxon>Prevotellaceae</taxon>
        <taxon>Hallella</taxon>
    </lineage>
</organism>
<feature type="domain" description="DUF6371" evidence="1">
    <location>
        <begin position="2"/>
        <end position="61"/>
    </location>
</feature>
<sequence>MFFGEHTLKFNPVAIVMEERTALLGALSGYPLHWLAVGHSRQLTKKMIDKLHGRQVILFPDSTVDQEWEILFGAEVKVDKTYVKTDINKYLIDRIRKGGVGNG</sequence>
<gene>
    <name evidence="2" type="ORF">FYJ73_15390</name>
</gene>
<dbReference type="InterPro" id="IPR045951">
    <property type="entry name" value="DUF6371"/>
</dbReference>